<name>M4BNY3_HYAAE</name>
<dbReference type="InterPro" id="IPR011989">
    <property type="entry name" value="ARM-like"/>
</dbReference>
<dbReference type="OMA" id="FSFMPEF"/>
<dbReference type="Pfam" id="PF12460">
    <property type="entry name" value="MMS19_C"/>
    <property type="match status" value="1"/>
</dbReference>
<keyword evidence="3" id="KW-0677">Repeat</keyword>
<dbReference type="GO" id="GO:0051604">
    <property type="term" value="P:protein maturation"/>
    <property type="evidence" value="ECO:0007669"/>
    <property type="project" value="UniProtKB-UniRule"/>
</dbReference>
<evidence type="ECO:0000256" key="5">
    <source>
        <dbReference type="RuleBase" id="RU367072"/>
    </source>
</evidence>
<feature type="domain" description="MMS19 N-terminal" evidence="7">
    <location>
        <begin position="46"/>
        <end position="346"/>
    </location>
</feature>
<dbReference type="VEuPathDB" id="FungiDB:HpaG808121"/>
<evidence type="ECO:0000259" key="6">
    <source>
        <dbReference type="Pfam" id="PF12460"/>
    </source>
</evidence>
<dbReference type="eggNOG" id="KOG1967">
    <property type="taxonomic scope" value="Eukaryota"/>
</dbReference>
<accession>M4BNY3</accession>
<dbReference type="SUPFAM" id="SSF48371">
    <property type="entry name" value="ARM repeat"/>
    <property type="match status" value="1"/>
</dbReference>
<dbReference type="InterPro" id="IPR039920">
    <property type="entry name" value="MMS19"/>
</dbReference>
<dbReference type="GO" id="GO:0097361">
    <property type="term" value="C:cytosolic [4Fe-4S] assembly targeting complex"/>
    <property type="evidence" value="ECO:0007669"/>
    <property type="project" value="UniProtKB-UniRule"/>
</dbReference>
<evidence type="ECO:0000256" key="2">
    <source>
        <dbReference type="ARBA" id="ARBA00009340"/>
    </source>
</evidence>
<evidence type="ECO:0000256" key="3">
    <source>
        <dbReference type="ARBA" id="ARBA00022737"/>
    </source>
</evidence>
<proteinExistence type="inferred from homology"/>
<dbReference type="InterPro" id="IPR029240">
    <property type="entry name" value="MMS19_N"/>
</dbReference>
<evidence type="ECO:0000256" key="1">
    <source>
        <dbReference type="ARBA" id="ARBA00004123"/>
    </source>
</evidence>
<dbReference type="PANTHER" id="PTHR12891:SF0">
    <property type="entry name" value="MMS19 NUCLEOTIDE EXCISION REPAIR PROTEIN HOMOLOG"/>
    <property type="match status" value="1"/>
</dbReference>
<keyword evidence="5" id="KW-0234">DNA repair</keyword>
<dbReference type="InterPro" id="IPR024687">
    <property type="entry name" value="MMS19_C"/>
</dbReference>
<reference evidence="8" key="2">
    <citation type="submission" date="2015-06" db="UniProtKB">
        <authorList>
            <consortium name="EnsemblProtists"/>
        </authorList>
    </citation>
    <scope>IDENTIFICATION</scope>
    <source>
        <strain evidence="8">Emoy2</strain>
    </source>
</reference>
<keyword evidence="4 5" id="KW-0539">Nucleus</keyword>
<dbReference type="InterPro" id="IPR016024">
    <property type="entry name" value="ARM-type_fold"/>
</dbReference>
<dbReference type="Gene3D" id="1.25.10.10">
    <property type="entry name" value="Leucine-rich Repeat Variant"/>
    <property type="match status" value="2"/>
</dbReference>
<comment type="subcellular location">
    <subcellularLocation>
        <location evidence="1 5">Nucleus</location>
    </subcellularLocation>
</comment>
<comment type="function">
    <text evidence="5">Key component of the cytosolic iron-sulfur protein assembly (CIA) complex, a multiprotein complex that mediates the incorporation of iron-sulfur cluster into apoproteins specifically involved in DNA metabolism and genomic integrity. In the CIA complex, MMS19 acts as an adapter between early-acting CIA components and a subset of cellular target iron-sulfur proteins.</text>
</comment>
<organism evidence="8 9">
    <name type="scientific">Hyaloperonospora arabidopsidis (strain Emoy2)</name>
    <name type="common">Downy mildew agent</name>
    <name type="synonym">Peronospora arabidopsidis</name>
    <dbReference type="NCBI Taxonomy" id="559515"/>
    <lineage>
        <taxon>Eukaryota</taxon>
        <taxon>Sar</taxon>
        <taxon>Stramenopiles</taxon>
        <taxon>Oomycota</taxon>
        <taxon>Peronosporomycetes</taxon>
        <taxon>Peronosporales</taxon>
        <taxon>Peronosporaceae</taxon>
        <taxon>Hyaloperonospora</taxon>
    </lineage>
</organism>
<dbReference type="STRING" id="559515.M4BNY3"/>
<evidence type="ECO:0000313" key="8">
    <source>
        <dbReference type="EnsemblProtists" id="HpaP808121"/>
    </source>
</evidence>
<dbReference type="AlphaFoldDB" id="M4BNY3"/>
<evidence type="ECO:0000259" key="7">
    <source>
        <dbReference type="Pfam" id="PF14500"/>
    </source>
</evidence>
<evidence type="ECO:0000256" key="4">
    <source>
        <dbReference type="ARBA" id="ARBA00023242"/>
    </source>
</evidence>
<protein>
    <recommendedName>
        <fullName evidence="5">MMS19 nucleotide excision repair protein</fullName>
    </recommendedName>
</protein>
<dbReference type="Pfam" id="PF14500">
    <property type="entry name" value="MMS19_N"/>
    <property type="match status" value="1"/>
</dbReference>
<dbReference type="FunFam" id="1.25.10.10:FF:001819">
    <property type="entry name" value="MMS19 nucleotide excision repair protein homolog"/>
    <property type="match status" value="1"/>
</dbReference>
<dbReference type="EMBL" id="JH598476">
    <property type="status" value="NOT_ANNOTATED_CDS"/>
    <property type="molecule type" value="Genomic_DNA"/>
</dbReference>
<dbReference type="EnsemblProtists" id="HpaT808121">
    <property type="protein sequence ID" value="HpaP808121"/>
    <property type="gene ID" value="HpaG808121"/>
</dbReference>
<dbReference type="InParanoid" id="M4BNY3"/>
<reference evidence="9" key="1">
    <citation type="journal article" date="2010" name="Science">
        <title>Signatures of adaptation to obligate biotrophy in the Hyaloperonospora arabidopsidis genome.</title>
        <authorList>
            <person name="Baxter L."/>
            <person name="Tripathy S."/>
            <person name="Ishaque N."/>
            <person name="Boot N."/>
            <person name="Cabral A."/>
            <person name="Kemen E."/>
            <person name="Thines M."/>
            <person name="Ah-Fong A."/>
            <person name="Anderson R."/>
            <person name="Badejoko W."/>
            <person name="Bittner-Eddy P."/>
            <person name="Boore J.L."/>
            <person name="Chibucos M.C."/>
            <person name="Coates M."/>
            <person name="Dehal P."/>
            <person name="Delehaunty K."/>
            <person name="Dong S."/>
            <person name="Downton P."/>
            <person name="Dumas B."/>
            <person name="Fabro G."/>
            <person name="Fronick C."/>
            <person name="Fuerstenberg S.I."/>
            <person name="Fulton L."/>
            <person name="Gaulin E."/>
            <person name="Govers F."/>
            <person name="Hughes L."/>
            <person name="Humphray S."/>
            <person name="Jiang R.H."/>
            <person name="Judelson H."/>
            <person name="Kamoun S."/>
            <person name="Kyung K."/>
            <person name="Meijer H."/>
            <person name="Minx P."/>
            <person name="Morris P."/>
            <person name="Nelson J."/>
            <person name="Phuntumart V."/>
            <person name="Qutob D."/>
            <person name="Rehmany A."/>
            <person name="Rougon-Cardoso A."/>
            <person name="Ryden P."/>
            <person name="Torto-Alalibo T."/>
            <person name="Studholme D."/>
            <person name="Wang Y."/>
            <person name="Win J."/>
            <person name="Wood J."/>
            <person name="Clifton S.W."/>
            <person name="Rogers J."/>
            <person name="Van den Ackerveken G."/>
            <person name="Jones J.D."/>
            <person name="McDowell J.M."/>
            <person name="Beynon J."/>
            <person name="Tyler B.M."/>
        </authorList>
    </citation>
    <scope>NUCLEOTIDE SEQUENCE [LARGE SCALE GENOMIC DNA]</scope>
    <source>
        <strain evidence="9">Emoy2</strain>
    </source>
</reference>
<dbReference type="Proteomes" id="UP000011713">
    <property type="component" value="Unassembled WGS sequence"/>
</dbReference>
<feature type="domain" description="MMS19 C-terminal" evidence="6">
    <location>
        <begin position="641"/>
        <end position="1111"/>
    </location>
</feature>
<dbReference type="GO" id="GO:0006281">
    <property type="term" value="P:DNA repair"/>
    <property type="evidence" value="ECO:0007669"/>
    <property type="project" value="UniProtKB-UniRule"/>
</dbReference>
<keyword evidence="5" id="KW-0227">DNA damage</keyword>
<comment type="similarity">
    <text evidence="2 5">Belongs to the MET18/MMS19 family.</text>
</comment>
<dbReference type="GO" id="GO:0005634">
    <property type="term" value="C:nucleus"/>
    <property type="evidence" value="ECO:0007669"/>
    <property type="project" value="UniProtKB-SubCell"/>
</dbReference>
<evidence type="ECO:0000313" key="9">
    <source>
        <dbReference type="Proteomes" id="UP000011713"/>
    </source>
</evidence>
<keyword evidence="9" id="KW-1185">Reference proteome</keyword>
<dbReference type="PANTHER" id="PTHR12891">
    <property type="entry name" value="DNA REPAIR/TRANSCRIPTION PROTEIN MET18/MMS19"/>
    <property type="match status" value="1"/>
</dbReference>
<dbReference type="GO" id="GO:0016226">
    <property type="term" value="P:iron-sulfur cluster assembly"/>
    <property type="evidence" value="ECO:0007669"/>
    <property type="project" value="UniProtKB-UniRule"/>
</dbReference>
<sequence>MFSLDAPLAPAIDAFVDPENDEATQKTGLNTVVMQVHRQVAIETLIQALGAYLTNDDDKKRFRATLLLAEVLTRLPELQLSPSAVELLITFFSDRLADFSSAPACLRALLALQTHHKAQVSSPRTTVDLVLKLGSTLHIPQLGQVMRKLCFELIQLALAQETVVQLLLDLVSSSNNEDEGDADSAKDAASGDGADQYEDGLGRQFAQTFLSAMEGEKDPRNLLLCMQVARTLLSKLELVFSHSASLLQQYFDIVSCYFPIIFTPPPNDPYGISSETLILSLRHAFAASNLLTPLVLPFLLKKLASTVVEAKLDALQTLVYCGEKYSVNAMLLQMHEVASALYNEVLDGEKQEVIVEARRAISRFSGVVARAKSHYTPGAAYAWNKFVVDMTARAADQLRGNAADSMVSVSAGQVLAALGQDSAISFAHVLGVAVPLLVEQLHNESSGSGSIPSKFEAVLARILLLVNMIDREIDQSGQAQPMRPHAPALIDALVSFLSIEQNSLLDTGSSPNARYIAVEGLCHLLTFPPSPIVAPTQVKALINLFTRMLLLDPAMEVRDACLQSLKEISTVSVSSVHTVGSGESPASCGYALFVVDISLARLMAAISHGDDHEDDHEEEGAGVSAVLTASNRTFDSFFEEVLLAITELCHESCIFQATIFLLIDLCVEKIDSKEGGIRFREMDGDIARQRRVDCLLDAVAKIVEINAADQTSMEFCAQASLTNSVIFRLLTAVETSAAYATSFADGEQCGLVDDAKLGACIRIFRAVMQNVSATTQQRLVDAVVPAFLRTHSSKPASVQLVPLFSAVINSAAREVTLPDTSLVINRLLELAQSGGAATIPETVPHRLQSVYTEAAQSAAKSLASIVNKMPDGAELDALVDSLLSQKLAVVISDSTETFGVRVAALKIYVWVAKALVIRGHKVHAPVCLRFLCNFLTPGNQRKHGDVNMDQEGNGLEFSAMRMEVAKAFKLLVSEYPDVLNRKCGAYITFLYKQRMFDLVFPLLFPFVRAHADKEIGVPALVAFAQVIAHSPKAVYLSHLAQIFPLIVRALNTDDRELGSAAIQTFKPLLLDSVESSKPFLKDVFPGLLKQAQFGSGAKDRYAALECLAKLATIPYELVHPYKDTVLRKLVLVLDDRKRLVRHMAVRVRNKWSIL</sequence>
<dbReference type="HOGENOM" id="CLU_005943_0_0_1"/>